<dbReference type="EMBL" id="VFOK01000001">
    <property type="protein sequence ID" value="TQL32837.1"/>
    <property type="molecule type" value="Genomic_DNA"/>
</dbReference>
<dbReference type="AlphaFoldDB" id="A0A542XAI4"/>
<organism evidence="2 3">
    <name type="scientific">Barrientosiimonas humi</name>
    <dbReference type="NCBI Taxonomy" id="999931"/>
    <lineage>
        <taxon>Bacteria</taxon>
        <taxon>Bacillati</taxon>
        <taxon>Actinomycetota</taxon>
        <taxon>Actinomycetes</taxon>
        <taxon>Micrococcales</taxon>
        <taxon>Dermacoccaceae</taxon>
        <taxon>Barrientosiimonas</taxon>
    </lineage>
</organism>
<feature type="compositionally biased region" description="Basic residues" evidence="1">
    <location>
        <begin position="1"/>
        <end position="25"/>
    </location>
</feature>
<accession>A0A542XAI4</accession>
<comment type="caution">
    <text evidence="2">The sequence shown here is derived from an EMBL/GenBank/DDBJ whole genome shotgun (WGS) entry which is preliminary data.</text>
</comment>
<proteinExistence type="predicted"/>
<evidence type="ECO:0000313" key="3">
    <source>
        <dbReference type="Proteomes" id="UP000318336"/>
    </source>
</evidence>
<feature type="region of interest" description="Disordered" evidence="1">
    <location>
        <begin position="1"/>
        <end position="29"/>
    </location>
</feature>
<gene>
    <name evidence="2" type="ORF">FB554_0970</name>
</gene>
<evidence type="ECO:0000313" key="2">
    <source>
        <dbReference type="EMBL" id="TQL32837.1"/>
    </source>
</evidence>
<reference evidence="2 3" key="1">
    <citation type="submission" date="2019-06" db="EMBL/GenBank/DDBJ databases">
        <title>Sequencing the genomes of 1000 actinobacteria strains.</title>
        <authorList>
            <person name="Klenk H.-P."/>
        </authorList>
    </citation>
    <scope>NUCLEOTIDE SEQUENCE [LARGE SCALE GENOMIC DNA]</scope>
    <source>
        <strain evidence="2 3">DSM 24617</strain>
    </source>
</reference>
<dbReference type="Proteomes" id="UP000318336">
    <property type="component" value="Unassembled WGS sequence"/>
</dbReference>
<sequence>MAHSSHRQHKGCQLCKPHKNRRNGRAVREPWPVLRVVGKRRRVRRRDLGDALEE</sequence>
<name>A0A542XAI4_9MICO</name>
<keyword evidence="3" id="KW-1185">Reference proteome</keyword>
<evidence type="ECO:0000256" key="1">
    <source>
        <dbReference type="SAM" id="MobiDB-lite"/>
    </source>
</evidence>
<protein>
    <submittedName>
        <fullName evidence="2">Uncharacterized protein</fullName>
    </submittedName>
</protein>